<dbReference type="SUPFAM" id="SSF52343">
    <property type="entry name" value="Ferredoxin reductase-like, C-terminal NADP-linked domain"/>
    <property type="match status" value="1"/>
</dbReference>
<dbReference type="InterPro" id="IPR001041">
    <property type="entry name" value="2Fe-2S_ferredoxin-type"/>
</dbReference>
<evidence type="ECO:0000256" key="3">
    <source>
        <dbReference type="ARBA" id="ARBA00022714"/>
    </source>
</evidence>
<keyword evidence="8" id="KW-0411">Iron-sulfur</keyword>
<dbReference type="AlphaFoldDB" id="A0A3B1DT37"/>
<evidence type="ECO:0000256" key="6">
    <source>
        <dbReference type="ARBA" id="ARBA00023002"/>
    </source>
</evidence>
<evidence type="ECO:0000256" key="4">
    <source>
        <dbReference type="ARBA" id="ARBA00022723"/>
    </source>
</evidence>
<dbReference type="InterPro" id="IPR012675">
    <property type="entry name" value="Beta-grasp_dom_sf"/>
</dbReference>
<evidence type="ECO:0000256" key="8">
    <source>
        <dbReference type="ARBA" id="ARBA00023014"/>
    </source>
</evidence>
<dbReference type="GO" id="GO:0046872">
    <property type="term" value="F:metal ion binding"/>
    <property type="evidence" value="ECO:0007669"/>
    <property type="project" value="UniProtKB-KW"/>
</dbReference>
<dbReference type="InterPro" id="IPR050415">
    <property type="entry name" value="MRET"/>
</dbReference>
<accession>A0A3B1DT37</accession>
<dbReference type="Gene3D" id="3.10.20.30">
    <property type="match status" value="1"/>
</dbReference>
<evidence type="ECO:0000256" key="2">
    <source>
        <dbReference type="ARBA" id="ARBA00022630"/>
    </source>
</evidence>
<organism evidence="11">
    <name type="scientific">hydrothermal vent metagenome</name>
    <dbReference type="NCBI Taxonomy" id="652676"/>
    <lineage>
        <taxon>unclassified sequences</taxon>
        <taxon>metagenomes</taxon>
        <taxon>ecological metagenomes</taxon>
    </lineage>
</organism>
<dbReference type="InterPro" id="IPR006058">
    <property type="entry name" value="2Fe2S_fd_BS"/>
</dbReference>
<dbReference type="PANTHER" id="PTHR47354">
    <property type="entry name" value="NADH OXIDOREDUCTASE HCR"/>
    <property type="match status" value="1"/>
</dbReference>
<evidence type="ECO:0000256" key="1">
    <source>
        <dbReference type="ARBA" id="ARBA00001974"/>
    </source>
</evidence>
<evidence type="ECO:0000256" key="5">
    <source>
        <dbReference type="ARBA" id="ARBA00022827"/>
    </source>
</evidence>
<dbReference type="Pfam" id="PF00175">
    <property type="entry name" value="NAD_binding_1"/>
    <property type="match status" value="1"/>
</dbReference>
<evidence type="ECO:0000313" key="11">
    <source>
        <dbReference type="EMBL" id="VAX38280.1"/>
    </source>
</evidence>
<dbReference type="InterPro" id="IPR001433">
    <property type="entry name" value="OxRdtase_FAD/NAD-bd"/>
</dbReference>
<keyword evidence="4" id="KW-0479">Metal-binding</keyword>
<dbReference type="PROSITE" id="PS00197">
    <property type="entry name" value="2FE2S_FER_1"/>
    <property type="match status" value="1"/>
</dbReference>
<feature type="region of interest" description="Disordered" evidence="9">
    <location>
        <begin position="145"/>
        <end position="167"/>
    </location>
</feature>
<dbReference type="PRINTS" id="PR00371">
    <property type="entry name" value="FPNCR"/>
</dbReference>
<proteinExistence type="predicted"/>
<dbReference type="InterPro" id="IPR039261">
    <property type="entry name" value="FNR_nucleotide-bd"/>
</dbReference>
<gene>
    <name evidence="11" type="ORF">MNBD_PLANCTO02-1957</name>
</gene>
<keyword evidence="7" id="KW-0408">Iron</keyword>
<dbReference type="PROSITE" id="PS51085">
    <property type="entry name" value="2FE2S_FER_2"/>
    <property type="match status" value="1"/>
</dbReference>
<comment type="cofactor">
    <cofactor evidence="1">
        <name>FAD</name>
        <dbReference type="ChEBI" id="CHEBI:57692"/>
    </cofactor>
</comment>
<dbReference type="InterPro" id="IPR036010">
    <property type="entry name" value="2Fe-2S_ferredoxin-like_sf"/>
</dbReference>
<dbReference type="GO" id="GO:0051537">
    <property type="term" value="F:2 iron, 2 sulfur cluster binding"/>
    <property type="evidence" value="ECO:0007669"/>
    <property type="project" value="UniProtKB-KW"/>
</dbReference>
<dbReference type="GO" id="GO:0016491">
    <property type="term" value="F:oxidoreductase activity"/>
    <property type="evidence" value="ECO:0007669"/>
    <property type="project" value="UniProtKB-KW"/>
</dbReference>
<dbReference type="Gene3D" id="3.40.50.80">
    <property type="entry name" value="Nucleotide-binding domain of ferredoxin-NADP reductase (FNR) module"/>
    <property type="match status" value="1"/>
</dbReference>
<dbReference type="EMBL" id="UOGL01000173">
    <property type="protein sequence ID" value="VAX38280.1"/>
    <property type="molecule type" value="Genomic_DNA"/>
</dbReference>
<name>A0A3B1DT37_9ZZZZ</name>
<dbReference type="PANTHER" id="PTHR47354:SF6">
    <property type="entry name" value="NADH OXIDOREDUCTASE HCR"/>
    <property type="match status" value="1"/>
</dbReference>
<keyword evidence="6" id="KW-0560">Oxidoreductase</keyword>
<sequence length="252" mass="27666">MFTGQEADNIVLIGGGVGITPMMSITRALTDMEWKGEIYFIVACRDPEHFIFASELKRLQEQHSNLHLHVAMSRIEKEIEGYHRGRISKELLAQWVPDIASQRIHICGAPPMMDSTKEMLKELNVPAESLFSENFGSQKKLRAQQAKPKQNADAPKKEIQANGTQTNGIVTFETSGKSTELLPDETILEASERVDVDIDSSCRTGMCGICVVKLLSGEVSMEVEDGLDPEEKAAGMILACQAQSTGNVSVEA</sequence>
<dbReference type="Pfam" id="PF00111">
    <property type="entry name" value="Fer2"/>
    <property type="match status" value="1"/>
</dbReference>
<keyword evidence="5" id="KW-0274">FAD</keyword>
<dbReference type="SUPFAM" id="SSF54292">
    <property type="entry name" value="2Fe-2S ferredoxin-like"/>
    <property type="match status" value="1"/>
</dbReference>
<evidence type="ECO:0000259" key="10">
    <source>
        <dbReference type="PROSITE" id="PS51085"/>
    </source>
</evidence>
<keyword evidence="3" id="KW-0001">2Fe-2S</keyword>
<dbReference type="InterPro" id="IPR001709">
    <property type="entry name" value="Flavoprot_Pyr_Nucl_cyt_Rdtase"/>
</dbReference>
<dbReference type="CDD" id="cd00207">
    <property type="entry name" value="fer2"/>
    <property type="match status" value="1"/>
</dbReference>
<feature type="domain" description="2Fe-2S ferredoxin-type" evidence="10">
    <location>
        <begin position="168"/>
        <end position="252"/>
    </location>
</feature>
<keyword evidence="2" id="KW-0285">Flavoprotein</keyword>
<evidence type="ECO:0000256" key="9">
    <source>
        <dbReference type="SAM" id="MobiDB-lite"/>
    </source>
</evidence>
<evidence type="ECO:0000256" key="7">
    <source>
        <dbReference type="ARBA" id="ARBA00023004"/>
    </source>
</evidence>
<protein>
    <submittedName>
        <fullName evidence="11">Flavodoxin reductases (Ferredoxin-NADPH reductases) family 1</fullName>
    </submittedName>
</protein>
<reference evidence="11" key="1">
    <citation type="submission" date="2018-06" db="EMBL/GenBank/DDBJ databases">
        <authorList>
            <person name="Zhirakovskaya E."/>
        </authorList>
    </citation>
    <scope>NUCLEOTIDE SEQUENCE</scope>
</reference>